<comment type="caution">
    <text evidence="2">The sequence shown here is derived from an EMBL/GenBank/DDBJ whole genome shotgun (WGS) entry which is preliminary data.</text>
</comment>
<dbReference type="GeneID" id="19199851"/>
<dbReference type="EMBL" id="JH711578">
    <property type="protein sequence ID" value="EIW81638.1"/>
    <property type="molecule type" value="Genomic_DNA"/>
</dbReference>
<evidence type="ECO:0000313" key="3">
    <source>
        <dbReference type="Proteomes" id="UP000053558"/>
    </source>
</evidence>
<dbReference type="GO" id="GO:0016791">
    <property type="term" value="F:phosphatase activity"/>
    <property type="evidence" value="ECO:0007669"/>
    <property type="project" value="TreeGrafter"/>
</dbReference>
<dbReference type="PANTHER" id="PTHR11567">
    <property type="entry name" value="ACID PHOSPHATASE-RELATED"/>
    <property type="match status" value="1"/>
</dbReference>
<dbReference type="Proteomes" id="UP000053558">
    <property type="component" value="Unassembled WGS sequence"/>
</dbReference>
<evidence type="ECO:0000256" key="1">
    <source>
        <dbReference type="ARBA" id="ARBA00005375"/>
    </source>
</evidence>
<accession>A0A5M3MR20</accession>
<dbReference type="InterPro" id="IPR000560">
    <property type="entry name" value="His_Pase_clade-2"/>
</dbReference>
<dbReference type="CDD" id="cd07061">
    <property type="entry name" value="HP_HAP_like"/>
    <property type="match status" value="1"/>
</dbReference>
<protein>
    <submittedName>
        <fullName evidence="2">Phosphoglycerate mutase-like protein</fullName>
    </submittedName>
</protein>
<evidence type="ECO:0000313" key="2">
    <source>
        <dbReference type="EMBL" id="EIW81638.1"/>
    </source>
</evidence>
<gene>
    <name evidence="2" type="ORF">CONPUDRAFT_124807</name>
</gene>
<dbReference type="Gene3D" id="3.40.50.1240">
    <property type="entry name" value="Phosphoglycerate mutase-like"/>
    <property type="match status" value="1"/>
</dbReference>
<comment type="similarity">
    <text evidence="1">Belongs to the histidine acid phosphatase family.</text>
</comment>
<reference evidence="3" key="1">
    <citation type="journal article" date="2012" name="Science">
        <title>The Paleozoic origin of enzymatic lignin decomposition reconstructed from 31 fungal genomes.</title>
        <authorList>
            <person name="Floudas D."/>
            <person name="Binder M."/>
            <person name="Riley R."/>
            <person name="Barry K."/>
            <person name="Blanchette R.A."/>
            <person name="Henrissat B."/>
            <person name="Martinez A.T."/>
            <person name="Otillar R."/>
            <person name="Spatafora J.W."/>
            <person name="Yadav J.S."/>
            <person name="Aerts A."/>
            <person name="Benoit I."/>
            <person name="Boyd A."/>
            <person name="Carlson A."/>
            <person name="Copeland A."/>
            <person name="Coutinho P.M."/>
            <person name="de Vries R.P."/>
            <person name="Ferreira P."/>
            <person name="Findley K."/>
            <person name="Foster B."/>
            <person name="Gaskell J."/>
            <person name="Glotzer D."/>
            <person name="Gorecki P."/>
            <person name="Heitman J."/>
            <person name="Hesse C."/>
            <person name="Hori C."/>
            <person name="Igarashi K."/>
            <person name="Jurgens J.A."/>
            <person name="Kallen N."/>
            <person name="Kersten P."/>
            <person name="Kohler A."/>
            <person name="Kuees U."/>
            <person name="Kumar T.K.A."/>
            <person name="Kuo A."/>
            <person name="LaButti K."/>
            <person name="Larrondo L.F."/>
            <person name="Lindquist E."/>
            <person name="Ling A."/>
            <person name="Lombard V."/>
            <person name="Lucas S."/>
            <person name="Lundell T."/>
            <person name="Martin R."/>
            <person name="McLaughlin D.J."/>
            <person name="Morgenstern I."/>
            <person name="Morin E."/>
            <person name="Murat C."/>
            <person name="Nagy L.G."/>
            <person name="Nolan M."/>
            <person name="Ohm R.A."/>
            <person name="Patyshakuliyeva A."/>
            <person name="Rokas A."/>
            <person name="Ruiz-Duenas F.J."/>
            <person name="Sabat G."/>
            <person name="Salamov A."/>
            <person name="Samejima M."/>
            <person name="Schmutz J."/>
            <person name="Slot J.C."/>
            <person name="St John F."/>
            <person name="Stenlid J."/>
            <person name="Sun H."/>
            <person name="Sun S."/>
            <person name="Syed K."/>
            <person name="Tsang A."/>
            <person name="Wiebenga A."/>
            <person name="Young D."/>
            <person name="Pisabarro A."/>
            <person name="Eastwood D.C."/>
            <person name="Martin F."/>
            <person name="Cullen D."/>
            <person name="Grigoriev I.V."/>
            <person name="Hibbett D.S."/>
        </authorList>
    </citation>
    <scope>NUCLEOTIDE SEQUENCE [LARGE SCALE GENOMIC DNA]</scope>
    <source>
        <strain evidence="3">RWD-64-598 SS2</strain>
    </source>
</reference>
<dbReference type="PANTHER" id="PTHR11567:SF195">
    <property type="entry name" value="ACID PHOSPHATASE, PUTATIVE (AFU_ORTHOLOGUE AFUA_3G14570)-RELATED"/>
    <property type="match status" value="1"/>
</dbReference>
<dbReference type="AlphaFoldDB" id="A0A5M3MR20"/>
<name>A0A5M3MR20_CONPW</name>
<sequence>MEVQSALALWVWGCNIFSGVYNSSLTPSHLPWNTYNYCNAPHVNAERYSRPTDPDAHLVYLNSMMRHHKRTPDNLYPNERELNPASGWDWECGSQAYLDYVDGTAPVFPQSSVPDGHPFASAVWNGSCGAGQLTREGLEDAVQHGKDFWSVYHSTLGFLDEVVEEDIYIRTSNEPRTHHVAGGFLYGTDPGTWAARWRLHTQPALIDSLVPSYSCPVANAIRSAYQLAPEWTEHLLRNQDLQTRLGETLGVKGLQAWMSWYDHFFDTLTSRTCHGHPLPCNASGACVLEEDAMRVFALGDWEYNYIWNAAENASEYTRLTFGVMFKELADNLKRFQAGKETYKLRLYIGHDGSMIRLASGLGLGANTPLRWPAMGSEVHIEVWRDVSGFDFVRVMHDGIPVQSLDWIPFSRFVELLEEQVPADIYGSCMYGGI</sequence>
<organism evidence="2 3">
    <name type="scientific">Coniophora puteana (strain RWD-64-598)</name>
    <name type="common">Brown rot fungus</name>
    <dbReference type="NCBI Taxonomy" id="741705"/>
    <lineage>
        <taxon>Eukaryota</taxon>
        <taxon>Fungi</taxon>
        <taxon>Dikarya</taxon>
        <taxon>Basidiomycota</taxon>
        <taxon>Agaricomycotina</taxon>
        <taxon>Agaricomycetes</taxon>
        <taxon>Agaricomycetidae</taxon>
        <taxon>Boletales</taxon>
        <taxon>Coniophorineae</taxon>
        <taxon>Coniophoraceae</taxon>
        <taxon>Coniophora</taxon>
    </lineage>
</organism>
<dbReference type="Pfam" id="PF00328">
    <property type="entry name" value="His_Phos_2"/>
    <property type="match status" value="1"/>
</dbReference>
<dbReference type="InterPro" id="IPR050645">
    <property type="entry name" value="Histidine_acid_phosphatase"/>
</dbReference>
<dbReference type="OrthoDB" id="10262962at2759"/>
<keyword evidence="3" id="KW-1185">Reference proteome</keyword>
<dbReference type="InterPro" id="IPR029033">
    <property type="entry name" value="His_PPase_superfam"/>
</dbReference>
<dbReference type="OMA" id="YIWNAAE"/>
<proteinExistence type="inferred from homology"/>
<dbReference type="KEGG" id="cput:CONPUDRAFT_124807"/>
<dbReference type="RefSeq" id="XP_007768937.1">
    <property type="nucleotide sequence ID" value="XM_007770747.1"/>
</dbReference>
<dbReference type="SUPFAM" id="SSF53254">
    <property type="entry name" value="Phosphoglycerate mutase-like"/>
    <property type="match status" value="1"/>
</dbReference>